<dbReference type="InterPro" id="IPR025668">
    <property type="entry name" value="Tnp_DDE_dom"/>
</dbReference>
<evidence type="ECO:0000259" key="1">
    <source>
        <dbReference type="Pfam" id="PF13701"/>
    </source>
</evidence>
<name>A0A6L9G828_9MICC</name>
<dbReference type="EMBL" id="WYDN01000015">
    <property type="protein sequence ID" value="NAZ17307.1"/>
    <property type="molecule type" value="Genomic_DNA"/>
</dbReference>
<gene>
    <name evidence="2" type="ORF">GT020_14720</name>
</gene>
<comment type="caution">
    <text evidence="2">The sequence shown here is derived from an EMBL/GenBank/DDBJ whole genome shotgun (WGS) entry which is preliminary data.</text>
</comment>
<dbReference type="AlphaFoldDB" id="A0A6L9G828"/>
<proteinExistence type="predicted"/>
<dbReference type="Proteomes" id="UP000477543">
    <property type="component" value="Unassembled WGS sequence"/>
</dbReference>
<protein>
    <submittedName>
        <fullName evidence="2">IS1380 family transposase</fullName>
    </submittedName>
</protein>
<dbReference type="NCBIfam" id="NF033539">
    <property type="entry name" value="transpos_IS1380"/>
    <property type="match status" value="1"/>
</dbReference>
<feature type="domain" description="Transposase DDE" evidence="1">
    <location>
        <begin position="2"/>
        <end position="252"/>
    </location>
</feature>
<organism evidence="2 3">
    <name type="scientific">Glutamicibacter soli</name>
    <dbReference type="NCBI Taxonomy" id="453836"/>
    <lineage>
        <taxon>Bacteria</taxon>
        <taxon>Bacillati</taxon>
        <taxon>Actinomycetota</taxon>
        <taxon>Actinomycetes</taxon>
        <taxon>Micrococcales</taxon>
        <taxon>Micrococcaceae</taxon>
        <taxon>Glutamicibacter</taxon>
    </lineage>
</organism>
<evidence type="ECO:0000313" key="2">
    <source>
        <dbReference type="EMBL" id="NAZ17307.1"/>
    </source>
</evidence>
<sequence length="292" mass="30728">MSVSFDEPNLVSSAGLLPALVLAKDVALHELADQHLRVPTDKGANAGAKLAAVVAGMVAGADSIDDMALLRHGAMKKIFNATYAPSSLVSFLRSFTFGHVRQLDAVASRFWVNLNGKASLLGSVKDDRFVFLDVDDTIIEVHGHQKQGSGYGYSGVRGLNALIATASTADTAPVITAQRLRKGAANSARGAKKLVTEALNTLKRCQPEAKVLCRFDSAYYGHGPVNAAVAAGARVSVTVRMDPAVKRAIASVVSQFCLTACSAIRPRATFARIDSAVAVHTRGLGEVLFAAR</sequence>
<dbReference type="Pfam" id="PF13701">
    <property type="entry name" value="DDE_Tnp_1_4"/>
    <property type="match status" value="1"/>
</dbReference>
<accession>A0A6L9G828</accession>
<evidence type="ECO:0000313" key="3">
    <source>
        <dbReference type="Proteomes" id="UP000477543"/>
    </source>
</evidence>
<dbReference type="InterPro" id="IPR047960">
    <property type="entry name" value="Transpos_IS1380"/>
</dbReference>
<reference evidence="2 3" key="1">
    <citation type="submission" date="2020-01" db="EMBL/GenBank/DDBJ databases">
        <title>Glutamicibacter soli M275.</title>
        <authorList>
            <person name="Meng X."/>
        </authorList>
    </citation>
    <scope>NUCLEOTIDE SEQUENCE [LARGE SCALE GENOMIC DNA]</scope>
    <source>
        <strain evidence="2 3">M275</strain>
    </source>
</reference>